<dbReference type="Gene3D" id="3.10.310.10">
    <property type="entry name" value="Diaminopimelate Epimerase, Chain A, domain 1"/>
    <property type="match status" value="2"/>
</dbReference>
<dbReference type="GO" id="GO:0016853">
    <property type="term" value="F:isomerase activity"/>
    <property type="evidence" value="ECO:0007669"/>
    <property type="project" value="UniProtKB-KW"/>
</dbReference>
<dbReference type="NCBIfam" id="TIGR00654">
    <property type="entry name" value="PhzF_family"/>
    <property type="match status" value="1"/>
</dbReference>
<protein>
    <submittedName>
        <fullName evidence="4">PhzF family phenazine biosynthesis protein</fullName>
    </submittedName>
</protein>
<dbReference type="RefSeq" id="WP_123769700.1">
    <property type="nucleotide sequence ID" value="NZ_RKQN01000002.1"/>
</dbReference>
<dbReference type="SUPFAM" id="SSF54506">
    <property type="entry name" value="Diaminopimelate epimerase-like"/>
    <property type="match status" value="1"/>
</dbReference>
<evidence type="ECO:0000256" key="3">
    <source>
        <dbReference type="PIRSR" id="PIRSR016184-1"/>
    </source>
</evidence>
<dbReference type="Pfam" id="PF02567">
    <property type="entry name" value="PhzC-PhzF"/>
    <property type="match status" value="1"/>
</dbReference>
<dbReference type="PANTHER" id="PTHR13774">
    <property type="entry name" value="PHENAZINE BIOSYNTHESIS PROTEIN"/>
    <property type="match status" value="1"/>
</dbReference>
<evidence type="ECO:0000256" key="1">
    <source>
        <dbReference type="ARBA" id="ARBA00008270"/>
    </source>
</evidence>
<accession>A0A3N4V957</accession>
<dbReference type="GO" id="GO:0005737">
    <property type="term" value="C:cytoplasm"/>
    <property type="evidence" value="ECO:0007669"/>
    <property type="project" value="TreeGrafter"/>
</dbReference>
<comment type="similarity">
    <text evidence="1">Belongs to the PhzF family.</text>
</comment>
<keyword evidence="5" id="KW-1185">Reference proteome</keyword>
<dbReference type="PANTHER" id="PTHR13774:SF39">
    <property type="entry name" value="BIOSYNTHESIS PROTEIN, PUTATIVE-RELATED"/>
    <property type="match status" value="1"/>
</dbReference>
<evidence type="ECO:0000313" key="5">
    <source>
        <dbReference type="Proteomes" id="UP000269708"/>
    </source>
</evidence>
<dbReference type="PIRSF" id="PIRSF016184">
    <property type="entry name" value="PhzC_PhzF"/>
    <property type="match status" value="1"/>
</dbReference>
<feature type="active site" evidence="3">
    <location>
        <position position="45"/>
    </location>
</feature>
<evidence type="ECO:0000313" key="4">
    <source>
        <dbReference type="EMBL" id="RPE79502.1"/>
    </source>
</evidence>
<evidence type="ECO:0000256" key="2">
    <source>
        <dbReference type="ARBA" id="ARBA00023235"/>
    </source>
</evidence>
<proteinExistence type="inferred from homology"/>
<reference evidence="4 5" key="1">
    <citation type="submission" date="2018-11" db="EMBL/GenBank/DDBJ databases">
        <title>Genomic Encyclopedia of Type Strains, Phase IV (KMG-IV): sequencing the most valuable type-strain genomes for metagenomic binning, comparative biology and taxonomic classification.</title>
        <authorList>
            <person name="Goeker M."/>
        </authorList>
    </citation>
    <scope>NUCLEOTIDE SEQUENCE [LARGE SCALE GENOMIC DNA]</scope>
    <source>
        <strain evidence="4 5">DSM 25623</strain>
    </source>
</reference>
<dbReference type="OrthoDB" id="9788221at2"/>
<organism evidence="4 5">
    <name type="scientific">Vulcaniibacterium tengchongense</name>
    <dbReference type="NCBI Taxonomy" id="1273429"/>
    <lineage>
        <taxon>Bacteria</taxon>
        <taxon>Pseudomonadati</taxon>
        <taxon>Pseudomonadota</taxon>
        <taxon>Gammaproteobacteria</taxon>
        <taxon>Lysobacterales</taxon>
        <taxon>Lysobacteraceae</taxon>
        <taxon>Vulcaniibacterium</taxon>
    </lineage>
</organism>
<keyword evidence="2" id="KW-0413">Isomerase</keyword>
<dbReference type="EMBL" id="RKQN01000002">
    <property type="protein sequence ID" value="RPE79502.1"/>
    <property type="molecule type" value="Genomic_DNA"/>
</dbReference>
<comment type="caution">
    <text evidence="4">The sequence shown here is derived from an EMBL/GenBank/DDBJ whole genome shotgun (WGS) entry which is preliminary data.</text>
</comment>
<sequence>MPELLRYAAFTDRPEGGNPAGVVLDATGLDEAAMLAIAADLGYSETAFLRPHGDGRYDIRYFSPLAEVPFCGHATIASAVAIAERAGPGTLRLRTRGGEIRVETAIEAGRASATLTSLAPGVEPVPEALLAQALEALRWRRDELDPALPPRIAFAGARHLLLAARTRERLRRLDYAFDALKAAMLAHDLTTVDLVWRETPTRFHARNPFPVGGVVEDPATGAAAAAFGGYLRALGLVEPPATVTILQGEDMGRPSLLTVGIGAAGGIRVGGHAVPIAG</sequence>
<dbReference type="AlphaFoldDB" id="A0A3N4V957"/>
<dbReference type="Proteomes" id="UP000269708">
    <property type="component" value="Unassembled WGS sequence"/>
</dbReference>
<name>A0A3N4V957_9GAMM</name>
<dbReference type="InterPro" id="IPR003719">
    <property type="entry name" value="Phenazine_PhzF-like"/>
</dbReference>
<gene>
    <name evidence="4" type="ORF">EDC50_1321</name>
</gene>